<reference evidence="2" key="1">
    <citation type="journal article" date="2023" name="Mol. Phylogenet. Evol.">
        <title>Genome-scale phylogeny and comparative genomics of the fungal order Sordariales.</title>
        <authorList>
            <person name="Hensen N."/>
            <person name="Bonometti L."/>
            <person name="Westerberg I."/>
            <person name="Brannstrom I.O."/>
            <person name="Guillou S."/>
            <person name="Cros-Aarteil S."/>
            <person name="Calhoun S."/>
            <person name="Haridas S."/>
            <person name="Kuo A."/>
            <person name="Mondo S."/>
            <person name="Pangilinan J."/>
            <person name="Riley R."/>
            <person name="LaButti K."/>
            <person name="Andreopoulos B."/>
            <person name="Lipzen A."/>
            <person name="Chen C."/>
            <person name="Yan M."/>
            <person name="Daum C."/>
            <person name="Ng V."/>
            <person name="Clum A."/>
            <person name="Steindorff A."/>
            <person name="Ohm R.A."/>
            <person name="Martin F."/>
            <person name="Silar P."/>
            <person name="Natvig D.O."/>
            <person name="Lalanne C."/>
            <person name="Gautier V."/>
            <person name="Ament-Velasquez S.L."/>
            <person name="Kruys A."/>
            <person name="Hutchinson M.I."/>
            <person name="Powell A.J."/>
            <person name="Barry K."/>
            <person name="Miller A.N."/>
            <person name="Grigoriev I.V."/>
            <person name="Debuchy R."/>
            <person name="Gladieux P."/>
            <person name="Hiltunen Thoren M."/>
            <person name="Johannesson H."/>
        </authorList>
    </citation>
    <scope>NUCLEOTIDE SEQUENCE</scope>
    <source>
        <strain evidence="2">CBS 990.96</strain>
    </source>
</reference>
<protein>
    <submittedName>
        <fullName evidence="2">Uncharacterized protein</fullName>
    </submittedName>
</protein>
<name>A0AAN6YRB3_9PEZI</name>
<dbReference type="Proteomes" id="UP001301958">
    <property type="component" value="Unassembled WGS sequence"/>
</dbReference>
<organism evidence="2 3">
    <name type="scientific">Podospora fimiseda</name>
    <dbReference type="NCBI Taxonomy" id="252190"/>
    <lineage>
        <taxon>Eukaryota</taxon>
        <taxon>Fungi</taxon>
        <taxon>Dikarya</taxon>
        <taxon>Ascomycota</taxon>
        <taxon>Pezizomycotina</taxon>
        <taxon>Sordariomycetes</taxon>
        <taxon>Sordariomycetidae</taxon>
        <taxon>Sordariales</taxon>
        <taxon>Podosporaceae</taxon>
        <taxon>Podospora</taxon>
    </lineage>
</organism>
<dbReference type="EMBL" id="MU865605">
    <property type="protein sequence ID" value="KAK4220977.1"/>
    <property type="molecule type" value="Genomic_DNA"/>
</dbReference>
<keyword evidence="1" id="KW-0812">Transmembrane</keyword>
<evidence type="ECO:0000313" key="3">
    <source>
        <dbReference type="Proteomes" id="UP001301958"/>
    </source>
</evidence>
<keyword evidence="3" id="KW-1185">Reference proteome</keyword>
<keyword evidence="1" id="KW-1133">Transmembrane helix</keyword>
<evidence type="ECO:0000313" key="2">
    <source>
        <dbReference type="EMBL" id="KAK4220977.1"/>
    </source>
</evidence>
<reference evidence="2" key="2">
    <citation type="submission" date="2023-05" db="EMBL/GenBank/DDBJ databases">
        <authorList>
            <consortium name="Lawrence Berkeley National Laboratory"/>
            <person name="Steindorff A."/>
            <person name="Hensen N."/>
            <person name="Bonometti L."/>
            <person name="Westerberg I."/>
            <person name="Brannstrom I.O."/>
            <person name="Guillou S."/>
            <person name="Cros-Aarteil S."/>
            <person name="Calhoun S."/>
            <person name="Haridas S."/>
            <person name="Kuo A."/>
            <person name="Mondo S."/>
            <person name="Pangilinan J."/>
            <person name="Riley R."/>
            <person name="Labutti K."/>
            <person name="Andreopoulos B."/>
            <person name="Lipzen A."/>
            <person name="Chen C."/>
            <person name="Yanf M."/>
            <person name="Daum C."/>
            <person name="Ng V."/>
            <person name="Clum A."/>
            <person name="Ohm R."/>
            <person name="Martin F."/>
            <person name="Silar P."/>
            <person name="Natvig D."/>
            <person name="Lalanne C."/>
            <person name="Gautier V."/>
            <person name="Ament-Velasquez S.L."/>
            <person name="Kruys A."/>
            <person name="Hutchinson M.I."/>
            <person name="Powell A.J."/>
            <person name="Barry K."/>
            <person name="Miller A.N."/>
            <person name="Grigoriev I.V."/>
            <person name="Debuchy R."/>
            <person name="Gladieux P."/>
            <person name="Thoren M.H."/>
            <person name="Johannesson H."/>
        </authorList>
    </citation>
    <scope>NUCLEOTIDE SEQUENCE</scope>
    <source>
        <strain evidence="2">CBS 990.96</strain>
    </source>
</reference>
<dbReference type="AlphaFoldDB" id="A0AAN6YRB3"/>
<sequence length="278" mass="30328">MAPAMPTLPYLVPRKFDTGVPQIEFGEQWTRPSDVFSVLLILGADIVSRALAVHAVGKNKLMPPPDSVCEVINSKSGYVRDNSSWIIGRIVRDFEKWMHEDARKSVGEIIDMRWEQEKHKAAELSAPPPPRPGRVGLCVSVYRAREARPGHPGNDWPFWTGFITSIVQLGVAAIPYGLFGNWSILMITTGGIILCFLLKTPKTVILTRGNGSQHAIMIIGDGKGLDTEDLATAHHHAGCFTTTWFLVAIGAIGICQKISAAGATRSPEDFGMHALGFC</sequence>
<feature type="transmembrane region" description="Helical" evidence="1">
    <location>
        <begin position="182"/>
        <end position="198"/>
    </location>
</feature>
<comment type="caution">
    <text evidence="2">The sequence shown here is derived from an EMBL/GenBank/DDBJ whole genome shotgun (WGS) entry which is preliminary data.</text>
</comment>
<proteinExistence type="predicted"/>
<accession>A0AAN6YRB3</accession>
<gene>
    <name evidence="2" type="ORF">QBC38DRAFT_540344</name>
</gene>
<evidence type="ECO:0000256" key="1">
    <source>
        <dbReference type="SAM" id="Phobius"/>
    </source>
</evidence>
<keyword evidence="1" id="KW-0472">Membrane</keyword>